<dbReference type="SUPFAM" id="SSF81593">
    <property type="entry name" value="Nucleotidyltransferase substrate binding subunit/domain"/>
    <property type="match status" value="2"/>
</dbReference>
<evidence type="ECO:0000259" key="7">
    <source>
        <dbReference type="Pfam" id="PF03710"/>
    </source>
</evidence>
<dbReference type="EC" id="2.7.7.42" evidence="9"/>
<protein>
    <submittedName>
        <fullName evidence="9">Glutamate-ammonia-ligase adenylyltransferase</fullName>
        <ecNumber evidence="9">2.7.7.42</ecNumber>
    </submittedName>
</protein>
<feature type="domain" description="PII-uridylyltransferase/Glutamine-synthetase adenylyltransferase" evidence="8">
    <location>
        <begin position="354"/>
        <end position="492"/>
    </location>
</feature>
<dbReference type="Pfam" id="PF03710">
    <property type="entry name" value="GlnE"/>
    <property type="match status" value="2"/>
</dbReference>
<evidence type="ECO:0000256" key="5">
    <source>
        <dbReference type="ARBA" id="ARBA00022842"/>
    </source>
</evidence>
<sequence>MWETGRLRRAGFSPPDRAVRFAQSPALAGTDIDWLLSHAADTADPNQALLGFLRLTEAATAAGPEARRLLAEACTTAPARLFAILGMSTTLSEHLISRPANVHILSEAKIAEAGLDTTPEGERAAALAAVHARAREPGSLPRADLSGLGEAGAIEALRLHYWYRLTQIAALDLTAGPAPDHVEEVARALSDVVGGALEAALAVGRAVYGADADDVNLAVIAMGKTGGREVNYISDVDLIYVASSRSGDDEAALPVATKLAEYISHAVGSPGRTPAILQIDTALRPEGKAGPLVRTLESHVAYYEKWADNWEFQALLKARPVAGDRSLGERYVAALAPLVWNAAGRDGFVEETRAMRRRVESLVPVREAERQIKLGRGGLRDIEFTVQLLQLVHGRTDTSVHQRSTLEALAALRDAGYIGRTAAATMDADYRFLRALEHRVQLYRIHRSHVLPTADADLRRIARSLRIPGLDTAEELAESWARVRKEVRALHLEIYYRPMLPATAKLSADNAALEPEAAQARLAAIGYGDPRSAYANALALTSGYNRTAAIARHIMPVMLEWFAEGPEPDRGLAAFRDVSEKLGTTSWYMRLLRDSRLVGERLARLLSTSRYVANELPSQAEAIAWLDSDELTALGPAELTSQLDALLARRTDPREIAIAGRALRRRELLRTAMADTLQMGGNSRQAITAAGQVAVEAALRGARRAADAPASLQFAVIAMGRFGGGELGYISDADLMFVFDHGADLTEQEASAAANDVARHVIALLSAPAPEPAFPADADLRPEGKNGPLARSLASYRAYYDQWVQTWERQALLRARFVAGDDVGARFITLIDPLRYPSTGITEADLREIRRIKARVESERIPRGVDKTRHLKLGPGGLADVEWAAQILQLRHAGHIAALRTTSTLDALGAASERGLISPDDADRLEVAWSFASALRDANVLASGRTRGAKLDLLPHGSRELGLVAALLGRDDGRRHAIEEDYLRAARRARAVAERIVYEE</sequence>
<feature type="domain" description="PII-uridylyltransferase/Glutamine-synthetase adenylyltransferase" evidence="8">
    <location>
        <begin position="854"/>
        <end position="995"/>
    </location>
</feature>
<gene>
    <name evidence="9" type="ORF">J2S45_000942</name>
</gene>
<dbReference type="Pfam" id="PF08335">
    <property type="entry name" value="GlnD_UR_UTase"/>
    <property type="match status" value="2"/>
</dbReference>
<evidence type="ECO:0000256" key="1">
    <source>
        <dbReference type="ARBA" id="ARBA00022679"/>
    </source>
</evidence>
<feature type="domain" description="Glutamate-ammonia ligase adenylyltransferase repeated" evidence="7">
    <location>
        <begin position="600"/>
        <end position="822"/>
    </location>
</feature>
<comment type="caution">
    <text evidence="9">The sequence shown here is derived from an EMBL/GenBank/DDBJ whole genome shotgun (WGS) entry which is preliminary data.</text>
</comment>
<evidence type="ECO:0000259" key="8">
    <source>
        <dbReference type="Pfam" id="PF08335"/>
    </source>
</evidence>
<organism evidence="9 10">
    <name type="scientific">Trueperella abortisuis</name>
    <dbReference type="NCBI Taxonomy" id="445930"/>
    <lineage>
        <taxon>Bacteria</taxon>
        <taxon>Bacillati</taxon>
        <taxon>Actinomycetota</taxon>
        <taxon>Actinomycetes</taxon>
        <taxon>Actinomycetales</taxon>
        <taxon>Actinomycetaceae</taxon>
        <taxon>Trueperella</taxon>
    </lineage>
</organism>
<name>A0ABT9PHU0_9ACTO</name>
<dbReference type="InterPro" id="IPR013546">
    <property type="entry name" value="PII_UdlTrfase/GS_AdlTrfase"/>
</dbReference>
<dbReference type="EMBL" id="JAUSQL010000001">
    <property type="protein sequence ID" value="MDP9832263.1"/>
    <property type="molecule type" value="Genomic_DNA"/>
</dbReference>
<keyword evidence="5" id="KW-0460">Magnesium</keyword>
<dbReference type="PANTHER" id="PTHR30621">
    <property type="entry name" value="GLUTAMINE SYNTHETASE ADENYLYLTRANSFERASE"/>
    <property type="match status" value="1"/>
</dbReference>
<feature type="domain" description="Glutamate-ammonia ligase adenylyltransferase repeated" evidence="7">
    <location>
        <begin position="80"/>
        <end position="330"/>
    </location>
</feature>
<dbReference type="GO" id="GO:0008882">
    <property type="term" value="F:[glutamate-ammonia-ligase] adenylyltransferase activity"/>
    <property type="evidence" value="ECO:0007669"/>
    <property type="project" value="UniProtKB-EC"/>
</dbReference>
<keyword evidence="2 9" id="KW-0548">Nucleotidyltransferase</keyword>
<proteinExistence type="predicted"/>
<evidence type="ECO:0000256" key="6">
    <source>
        <dbReference type="ARBA" id="ARBA00023268"/>
    </source>
</evidence>
<dbReference type="Gene3D" id="1.20.120.330">
    <property type="entry name" value="Nucleotidyltransferases domain 2"/>
    <property type="match status" value="2"/>
</dbReference>
<accession>A0ABT9PHU0</accession>
<evidence type="ECO:0000313" key="10">
    <source>
        <dbReference type="Proteomes" id="UP001230145"/>
    </source>
</evidence>
<evidence type="ECO:0000313" key="9">
    <source>
        <dbReference type="EMBL" id="MDP9832263.1"/>
    </source>
</evidence>
<dbReference type="CDD" id="cd05401">
    <property type="entry name" value="NT_GlnE_GlnD_like"/>
    <property type="match status" value="2"/>
</dbReference>
<dbReference type="InterPro" id="IPR005190">
    <property type="entry name" value="GlnE_rpt_dom"/>
</dbReference>
<keyword evidence="3" id="KW-0547">Nucleotide-binding</keyword>
<dbReference type="InterPro" id="IPR023057">
    <property type="entry name" value="GlnE"/>
</dbReference>
<reference evidence="9 10" key="1">
    <citation type="submission" date="2023-07" db="EMBL/GenBank/DDBJ databases">
        <title>Sequencing the genomes of 1000 actinobacteria strains.</title>
        <authorList>
            <person name="Klenk H.-P."/>
        </authorList>
    </citation>
    <scope>NUCLEOTIDE SEQUENCE [LARGE SCALE GENOMIC DNA]</scope>
    <source>
        <strain evidence="9 10">DSM 19515</strain>
    </source>
</reference>
<dbReference type="SUPFAM" id="SSF81301">
    <property type="entry name" value="Nucleotidyltransferase"/>
    <property type="match status" value="2"/>
</dbReference>
<dbReference type="NCBIfam" id="NF010707">
    <property type="entry name" value="PRK14109.1"/>
    <property type="match status" value="1"/>
</dbReference>
<dbReference type="PANTHER" id="PTHR30621:SF0">
    <property type="entry name" value="BIFUNCTIONAL GLUTAMINE SYNTHETASE ADENYLYLTRANSFERASE_ADENYLYL-REMOVING ENZYME"/>
    <property type="match status" value="1"/>
</dbReference>
<evidence type="ECO:0000256" key="2">
    <source>
        <dbReference type="ARBA" id="ARBA00022695"/>
    </source>
</evidence>
<evidence type="ECO:0000256" key="3">
    <source>
        <dbReference type="ARBA" id="ARBA00022741"/>
    </source>
</evidence>
<evidence type="ECO:0000256" key="4">
    <source>
        <dbReference type="ARBA" id="ARBA00022840"/>
    </source>
</evidence>
<dbReference type="Gene3D" id="3.30.460.10">
    <property type="entry name" value="Beta Polymerase, domain 2"/>
    <property type="match status" value="2"/>
</dbReference>
<keyword evidence="10" id="KW-1185">Reference proteome</keyword>
<dbReference type="RefSeq" id="WP_307634693.1">
    <property type="nucleotide sequence ID" value="NZ_JAUSQL010000001.1"/>
</dbReference>
<keyword evidence="6" id="KW-0511">Multifunctional enzyme</keyword>
<keyword evidence="1 9" id="KW-0808">Transferase</keyword>
<dbReference type="Proteomes" id="UP001230145">
    <property type="component" value="Unassembled WGS sequence"/>
</dbReference>
<keyword evidence="4" id="KW-0067">ATP-binding</keyword>
<dbReference type="InterPro" id="IPR043519">
    <property type="entry name" value="NT_sf"/>
</dbReference>